<dbReference type="EMBL" id="JANPWB010000009">
    <property type="protein sequence ID" value="KAJ1151698.1"/>
    <property type="molecule type" value="Genomic_DNA"/>
</dbReference>
<gene>
    <name evidence="1" type="ORF">NDU88_004478</name>
</gene>
<proteinExistence type="predicted"/>
<dbReference type="AlphaFoldDB" id="A0AAV7RLG2"/>
<dbReference type="Proteomes" id="UP001066276">
    <property type="component" value="Chromosome 5"/>
</dbReference>
<evidence type="ECO:0000313" key="1">
    <source>
        <dbReference type="EMBL" id="KAJ1151698.1"/>
    </source>
</evidence>
<sequence>MRGTPHTSSDDGRGTEHDVNRLELRTEEWGAAGLHIAFMALCLSRLDASAISRSADWKLCFCSSLCVSCLSRSLRRCQAVPELILCALPALLHVFASLHWYSAGARGGNTREELPPAPGGAGFS</sequence>
<organism evidence="1 2">
    <name type="scientific">Pleurodeles waltl</name>
    <name type="common">Iberian ribbed newt</name>
    <dbReference type="NCBI Taxonomy" id="8319"/>
    <lineage>
        <taxon>Eukaryota</taxon>
        <taxon>Metazoa</taxon>
        <taxon>Chordata</taxon>
        <taxon>Craniata</taxon>
        <taxon>Vertebrata</taxon>
        <taxon>Euteleostomi</taxon>
        <taxon>Amphibia</taxon>
        <taxon>Batrachia</taxon>
        <taxon>Caudata</taxon>
        <taxon>Salamandroidea</taxon>
        <taxon>Salamandridae</taxon>
        <taxon>Pleurodelinae</taxon>
        <taxon>Pleurodeles</taxon>
    </lineage>
</organism>
<protein>
    <submittedName>
        <fullName evidence="1">Uncharacterized protein</fullName>
    </submittedName>
</protein>
<reference evidence="1" key="1">
    <citation type="journal article" date="2022" name="bioRxiv">
        <title>Sequencing and chromosome-scale assembly of the giantPleurodeles waltlgenome.</title>
        <authorList>
            <person name="Brown T."/>
            <person name="Elewa A."/>
            <person name="Iarovenko S."/>
            <person name="Subramanian E."/>
            <person name="Araus A.J."/>
            <person name="Petzold A."/>
            <person name="Susuki M."/>
            <person name="Suzuki K.-i.T."/>
            <person name="Hayashi T."/>
            <person name="Toyoda A."/>
            <person name="Oliveira C."/>
            <person name="Osipova E."/>
            <person name="Leigh N.D."/>
            <person name="Simon A."/>
            <person name="Yun M.H."/>
        </authorList>
    </citation>
    <scope>NUCLEOTIDE SEQUENCE</scope>
    <source>
        <strain evidence="1">20211129_DDA</strain>
        <tissue evidence="1">Liver</tissue>
    </source>
</reference>
<keyword evidence="2" id="KW-1185">Reference proteome</keyword>
<evidence type="ECO:0000313" key="2">
    <source>
        <dbReference type="Proteomes" id="UP001066276"/>
    </source>
</evidence>
<comment type="caution">
    <text evidence="1">The sequence shown here is derived from an EMBL/GenBank/DDBJ whole genome shotgun (WGS) entry which is preliminary data.</text>
</comment>
<accession>A0AAV7RLG2</accession>
<name>A0AAV7RLG2_PLEWA</name>